<dbReference type="EMBL" id="HBKO01041183">
    <property type="protein sequence ID" value="CAE2291825.1"/>
    <property type="molecule type" value="Transcribed_RNA"/>
</dbReference>
<sequence length="285" mass="31078">MPRARKTKVEGGGPSRSAGGRPRKALAAPPPDEAAEEPGAAASMPDAPAAEPPPSAEAAPSPPSPEPPYFVVPKLRLNAPPPRPQPPVVLKREDAMHRALITRECSNDACDCAAAGHPPPLLGEAGVEHSFLCQLHWCYAREIGCCDLDFRRGSDGREHAANGWCCCLEGAFSRPECPLIPHERPRIITTEADGTEWPYVPIVEHGGKRRIKMCLDAGGCYCNTPGTYVPMCPFRMNAATRRRRGDEVARMRGHSMWHDRERLGCPSLPSPPVSPGWKRFRHDPD</sequence>
<organism evidence="2">
    <name type="scientific">Prymnesium polylepis</name>
    <dbReference type="NCBI Taxonomy" id="72548"/>
    <lineage>
        <taxon>Eukaryota</taxon>
        <taxon>Haptista</taxon>
        <taxon>Haptophyta</taxon>
        <taxon>Prymnesiophyceae</taxon>
        <taxon>Prymnesiales</taxon>
        <taxon>Prymnesiaceae</taxon>
        <taxon>Prymnesium</taxon>
    </lineage>
</organism>
<gene>
    <name evidence="2" type="ORF">CPOL0286_LOCUS18921</name>
</gene>
<proteinExistence type="predicted"/>
<evidence type="ECO:0000313" key="2">
    <source>
        <dbReference type="EMBL" id="CAE2291825.1"/>
    </source>
</evidence>
<evidence type="ECO:0000256" key="1">
    <source>
        <dbReference type="SAM" id="MobiDB-lite"/>
    </source>
</evidence>
<feature type="compositionally biased region" description="Pro residues" evidence="1">
    <location>
        <begin position="50"/>
        <end position="70"/>
    </location>
</feature>
<feature type="region of interest" description="Disordered" evidence="1">
    <location>
        <begin position="1"/>
        <end position="88"/>
    </location>
</feature>
<feature type="region of interest" description="Disordered" evidence="1">
    <location>
        <begin position="262"/>
        <end position="285"/>
    </location>
</feature>
<name>A0A7S4KDV1_9EUKA</name>
<dbReference type="AlphaFoldDB" id="A0A7S4KDV1"/>
<accession>A0A7S4KDV1</accession>
<protein>
    <submittedName>
        <fullName evidence="2">Uncharacterized protein</fullName>
    </submittedName>
</protein>
<feature type="compositionally biased region" description="Low complexity" evidence="1">
    <location>
        <begin position="37"/>
        <end position="49"/>
    </location>
</feature>
<reference evidence="2" key="1">
    <citation type="submission" date="2021-01" db="EMBL/GenBank/DDBJ databases">
        <authorList>
            <person name="Corre E."/>
            <person name="Pelletier E."/>
            <person name="Niang G."/>
            <person name="Scheremetjew M."/>
            <person name="Finn R."/>
            <person name="Kale V."/>
            <person name="Holt S."/>
            <person name="Cochrane G."/>
            <person name="Meng A."/>
            <person name="Brown T."/>
            <person name="Cohen L."/>
        </authorList>
    </citation>
    <scope>NUCLEOTIDE SEQUENCE</scope>
    <source>
        <strain evidence="2">UIO037</strain>
    </source>
</reference>